<dbReference type="PRINTS" id="PR00723">
    <property type="entry name" value="SUBTILISIN"/>
</dbReference>
<dbReference type="CDD" id="cd07473">
    <property type="entry name" value="Peptidases_S8_Subtilisin_like"/>
    <property type="match status" value="1"/>
</dbReference>
<feature type="domain" description="Peptidase S8/S53" evidence="11">
    <location>
        <begin position="195"/>
        <end position="459"/>
    </location>
</feature>
<keyword evidence="3 8" id="KW-0378">Hydrolase</keyword>
<dbReference type="InterPro" id="IPR034204">
    <property type="entry name" value="PfSUB1-like_cat_dom"/>
</dbReference>
<evidence type="ECO:0000256" key="1">
    <source>
        <dbReference type="ARBA" id="ARBA00011073"/>
    </source>
</evidence>
<dbReference type="Proteomes" id="UP000591131">
    <property type="component" value="Unassembled WGS sequence"/>
</dbReference>
<organism evidence="12 13">
    <name type="scientific">Perkinsus chesapeaki</name>
    <name type="common">Clam parasite</name>
    <name type="synonym">Perkinsus andrewsi</name>
    <dbReference type="NCBI Taxonomy" id="330153"/>
    <lineage>
        <taxon>Eukaryota</taxon>
        <taxon>Sar</taxon>
        <taxon>Alveolata</taxon>
        <taxon>Perkinsozoa</taxon>
        <taxon>Perkinsea</taxon>
        <taxon>Perkinsida</taxon>
        <taxon>Perkinsidae</taxon>
        <taxon>Perkinsus</taxon>
    </lineage>
</organism>
<evidence type="ECO:0000313" key="13">
    <source>
        <dbReference type="Proteomes" id="UP000591131"/>
    </source>
</evidence>
<dbReference type="EC" id="3.4.21.62" evidence="7"/>
<dbReference type="InterPro" id="IPR023828">
    <property type="entry name" value="Peptidase_S8_Ser-AS"/>
</dbReference>
<evidence type="ECO:0000313" key="12">
    <source>
        <dbReference type="EMBL" id="KAF4671063.1"/>
    </source>
</evidence>
<dbReference type="SUPFAM" id="SSF52743">
    <property type="entry name" value="Subtilisin-like"/>
    <property type="match status" value="1"/>
</dbReference>
<keyword evidence="4 8" id="KW-0720">Serine protease</keyword>
<keyword evidence="13" id="KW-1185">Reference proteome</keyword>
<comment type="similarity">
    <text evidence="1 8 9">Belongs to the peptidase S8 family.</text>
</comment>
<keyword evidence="2 8" id="KW-0645">Protease</keyword>
<feature type="active site" description="Charge relay system" evidence="8">
    <location>
        <position position="418"/>
    </location>
</feature>
<dbReference type="InterPro" id="IPR036852">
    <property type="entry name" value="Peptidase_S8/S53_dom_sf"/>
</dbReference>
<dbReference type="InterPro" id="IPR015500">
    <property type="entry name" value="Peptidase_S8_subtilisin-rel"/>
</dbReference>
<feature type="active site" description="Charge relay system" evidence="8">
    <location>
        <position position="202"/>
    </location>
</feature>
<feature type="chain" id="PRO_5029693025" description="subtilisin" evidence="10">
    <location>
        <begin position="23"/>
        <end position="549"/>
    </location>
</feature>
<protein>
    <recommendedName>
        <fullName evidence="7">subtilisin</fullName>
        <ecNumber evidence="7">3.4.21.62</ecNumber>
    </recommendedName>
</protein>
<dbReference type="OrthoDB" id="531541at2759"/>
<dbReference type="AlphaFoldDB" id="A0A7J6MHP9"/>
<evidence type="ECO:0000256" key="10">
    <source>
        <dbReference type="SAM" id="SignalP"/>
    </source>
</evidence>
<dbReference type="PROSITE" id="PS51892">
    <property type="entry name" value="SUBTILASE"/>
    <property type="match status" value="1"/>
</dbReference>
<evidence type="ECO:0000256" key="6">
    <source>
        <dbReference type="ARBA" id="ARBA00023529"/>
    </source>
</evidence>
<evidence type="ECO:0000256" key="9">
    <source>
        <dbReference type="RuleBase" id="RU003355"/>
    </source>
</evidence>
<evidence type="ECO:0000256" key="3">
    <source>
        <dbReference type="ARBA" id="ARBA00022801"/>
    </source>
</evidence>
<keyword evidence="5" id="KW-0865">Zymogen</keyword>
<dbReference type="GO" id="GO:0004252">
    <property type="term" value="F:serine-type endopeptidase activity"/>
    <property type="evidence" value="ECO:0007669"/>
    <property type="project" value="UniProtKB-UniRule"/>
</dbReference>
<feature type="signal peptide" evidence="10">
    <location>
        <begin position="1"/>
        <end position="22"/>
    </location>
</feature>
<dbReference type="PANTHER" id="PTHR43399">
    <property type="entry name" value="SUBTILISIN-RELATED"/>
    <property type="match status" value="1"/>
</dbReference>
<dbReference type="InterPro" id="IPR051048">
    <property type="entry name" value="Peptidase_S8/S53_subtilisin"/>
</dbReference>
<sequence length="549" mass="57865">MMRGPITMLIFSILAGALHVEAERLESAAAVEPRIASVVGEDFKIEDLAGPDGEDDDIHSPYRLIITTNPNSGDGRRRLASLEDRFRKLNSNNMTLHAQFTTLINSIKSTKALDTMSLELITLHDTNSYSPEQMCEIFMDIQHAVNGDYDDVFCGPDAIVSADATVPNDPSYTKQYQHALINTPQAWDMTTGDDSLVVALIDSGIDYTHPDLANNIWVNPGEIPGDGIDNDGNGYIDDVNGWDFHGDTANPMDQYGHGTHVGGILAAQGNNGRGVTGVSWKVSIAPLRFLNEKGKGYLSSALEAIDYAISMNIKLSVNSWSCTGCSVPTLETAVRRAGDAGHLFVASSGNKQNDNDVTPTIPCGFNLDNIICVAATDSKDIMLSNSNYGATTVDIAAPGGSIYSTKPSNTYAYMSGTSMATPMVAGAAALMLAVRPQATAAQIKASILSSAKPVAGLNGKCVSGGRLDVFGALNDITSTVSASSVSTTTISPCEQAANDACAALDNGSWCQLGVAVSTCGGSFSIQCPCSQNRRALEQAAPEHAPGLHV</sequence>
<dbReference type="PANTHER" id="PTHR43399:SF4">
    <property type="entry name" value="CELL WALL-ASSOCIATED PROTEASE"/>
    <property type="match status" value="1"/>
</dbReference>
<dbReference type="InterPro" id="IPR022398">
    <property type="entry name" value="Peptidase_S8_His-AS"/>
</dbReference>
<dbReference type="InterPro" id="IPR023827">
    <property type="entry name" value="Peptidase_S8_Asp-AS"/>
</dbReference>
<evidence type="ECO:0000256" key="5">
    <source>
        <dbReference type="ARBA" id="ARBA00023145"/>
    </source>
</evidence>
<evidence type="ECO:0000259" key="11">
    <source>
        <dbReference type="Pfam" id="PF00082"/>
    </source>
</evidence>
<dbReference type="GO" id="GO:0006508">
    <property type="term" value="P:proteolysis"/>
    <property type="evidence" value="ECO:0007669"/>
    <property type="project" value="UniProtKB-KW"/>
</dbReference>
<keyword evidence="10" id="KW-0732">Signal</keyword>
<evidence type="ECO:0000256" key="2">
    <source>
        <dbReference type="ARBA" id="ARBA00022670"/>
    </source>
</evidence>
<dbReference type="PROSITE" id="PS00138">
    <property type="entry name" value="SUBTILASE_SER"/>
    <property type="match status" value="1"/>
</dbReference>
<evidence type="ECO:0000256" key="8">
    <source>
        <dbReference type="PROSITE-ProRule" id="PRU01240"/>
    </source>
</evidence>
<feature type="active site" description="Charge relay system" evidence="8">
    <location>
        <position position="257"/>
    </location>
</feature>
<comment type="caution">
    <text evidence="12">The sequence shown here is derived from an EMBL/GenBank/DDBJ whole genome shotgun (WGS) entry which is preliminary data.</text>
</comment>
<dbReference type="Pfam" id="PF00082">
    <property type="entry name" value="Peptidase_S8"/>
    <property type="match status" value="1"/>
</dbReference>
<dbReference type="PROSITE" id="PS00136">
    <property type="entry name" value="SUBTILASE_ASP"/>
    <property type="match status" value="1"/>
</dbReference>
<name>A0A7J6MHP9_PERCH</name>
<dbReference type="InterPro" id="IPR000209">
    <property type="entry name" value="Peptidase_S8/S53_dom"/>
</dbReference>
<comment type="catalytic activity">
    <reaction evidence="6">
        <text>Hydrolysis of proteins with broad specificity for peptide bonds, and a preference for a large uncharged residue in P1. Hydrolyzes peptide amides.</text>
        <dbReference type="EC" id="3.4.21.62"/>
    </reaction>
</comment>
<reference evidence="12 13" key="1">
    <citation type="submission" date="2020-04" db="EMBL/GenBank/DDBJ databases">
        <title>Perkinsus chesapeaki whole genome sequence.</title>
        <authorList>
            <person name="Bogema D.R."/>
        </authorList>
    </citation>
    <scope>NUCLEOTIDE SEQUENCE [LARGE SCALE GENOMIC DNA]</scope>
    <source>
        <strain evidence="12">ATCC PRA-425</strain>
    </source>
</reference>
<dbReference type="PROSITE" id="PS00137">
    <property type="entry name" value="SUBTILASE_HIS"/>
    <property type="match status" value="1"/>
</dbReference>
<gene>
    <name evidence="12" type="primary">SUB2_9</name>
    <name evidence="12" type="ORF">FOL47_001728</name>
</gene>
<evidence type="ECO:0000256" key="7">
    <source>
        <dbReference type="ARBA" id="ARBA00023619"/>
    </source>
</evidence>
<dbReference type="EMBL" id="JAAPAO010000142">
    <property type="protein sequence ID" value="KAF4671063.1"/>
    <property type="molecule type" value="Genomic_DNA"/>
</dbReference>
<evidence type="ECO:0000256" key="4">
    <source>
        <dbReference type="ARBA" id="ARBA00022825"/>
    </source>
</evidence>
<proteinExistence type="inferred from homology"/>
<dbReference type="Gene3D" id="3.40.50.200">
    <property type="entry name" value="Peptidase S8/S53 domain"/>
    <property type="match status" value="1"/>
</dbReference>
<accession>A0A7J6MHP9</accession>